<gene>
    <name evidence="2" type="ORF">O9H85_31800</name>
</gene>
<evidence type="ECO:0000313" key="2">
    <source>
        <dbReference type="EMBL" id="MCZ8516867.1"/>
    </source>
</evidence>
<dbReference type="PANTHER" id="PTHR32440">
    <property type="entry name" value="PHOSPHATASE DCR2-RELATED-RELATED"/>
    <property type="match status" value="1"/>
</dbReference>
<protein>
    <submittedName>
        <fullName evidence="2">Metallophosphoesterase family protein</fullName>
    </submittedName>
</protein>
<keyword evidence="3" id="KW-1185">Reference proteome</keyword>
<dbReference type="RefSeq" id="WP_269885402.1">
    <property type="nucleotide sequence ID" value="NZ_JAQAGZ010000028.1"/>
</dbReference>
<accession>A0ABT4QJ14</accession>
<dbReference type="InterPro" id="IPR011230">
    <property type="entry name" value="PAP14/16/28/29"/>
</dbReference>
<organism evidence="2 3">
    <name type="scientific">Paenibacillus gyeongsangnamensis</name>
    <dbReference type="NCBI Taxonomy" id="3388067"/>
    <lineage>
        <taxon>Bacteria</taxon>
        <taxon>Bacillati</taxon>
        <taxon>Bacillota</taxon>
        <taxon>Bacilli</taxon>
        <taxon>Bacillales</taxon>
        <taxon>Paenibacillaceae</taxon>
        <taxon>Paenibacillus</taxon>
    </lineage>
</organism>
<dbReference type="EMBL" id="JAQAGZ010000028">
    <property type="protein sequence ID" value="MCZ8516867.1"/>
    <property type="molecule type" value="Genomic_DNA"/>
</dbReference>
<reference evidence="2 3" key="1">
    <citation type="submission" date="2022-12" db="EMBL/GenBank/DDBJ databases">
        <title>Draft genome sequence of Paenibacillus sp. dW9.</title>
        <authorList>
            <person name="Choi E.-W."/>
            <person name="Kim D.-U."/>
        </authorList>
    </citation>
    <scope>NUCLEOTIDE SEQUENCE [LARGE SCALE GENOMIC DNA]</scope>
    <source>
        <strain evidence="3">dW9</strain>
    </source>
</reference>
<dbReference type="InterPro" id="IPR004843">
    <property type="entry name" value="Calcineurin-like_PHP"/>
</dbReference>
<evidence type="ECO:0000313" key="3">
    <source>
        <dbReference type="Proteomes" id="UP001527882"/>
    </source>
</evidence>
<name>A0ABT4QJ14_9BACL</name>
<comment type="caution">
    <text evidence="2">The sequence shown here is derived from an EMBL/GenBank/DDBJ whole genome shotgun (WGS) entry which is preliminary data.</text>
</comment>
<dbReference type="InterPro" id="IPR029052">
    <property type="entry name" value="Metallo-depent_PP-like"/>
</dbReference>
<feature type="domain" description="Calcineurin-like phosphoesterase" evidence="1">
    <location>
        <begin position="14"/>
        <end position="250"/>
    </location>
</feature>
<dbReference type="Pfam" id="PF00149">
    <property type="entry name" value="Metallophos"/>
    <property type="match status" value="1"/>
</dbReference>
<sequence>MKSSLAFRSDGTFTIVQFTDIHWQDGGPKDQQSRQLMASVLDSEKPDLVVYTGDIIYTGRTSLGEPVCEFPGRAFLEAVESAEARGIPWSFVFGNHDTELGITRGELMDVALSQDHCTVPAEAEERYGVGNYRLQIAATDGTPAAVLYFFDSGNLSRVPGVKGYDWIHPDQIGWYISQSAEVNRSLTAAKLPALAFFHIPLPEYKEVWAGGNCRGHQFEEICCAQVNGGLFAALLETGDVMGTFAGHDHVNDYWGELHGIRLCYGRATGYNTYGREGFQRGARVIRLWQGVRDFETWLRLADGSRVIQAATQ</sequence>
<dbReference type="PIRSF" id="PIRSF030250">
    <property type="entry name" value="Ptase_At2g46880"/>
    <property type="match status" value="1"/>
</dbReference>
<dbReference type="Gene3D" id="3.60.21.10">
    <property type="match status" value="1"/>
</dbReference>
<proteinExistence type="predicted"/>
<evidence type="ECO:0000259" key="1">
    <source>
        <dbReference type="Pfam" id="PF00149"/>
    </source>
</evidence>
<dbReference type="PANTHER" id="PTHR32440:SF11">
    <property type="entry name" value="METALLOPHOSPHOESTERASE DOMAIN-CONTAINING PROTEIN"/>
    <property type="match status" value="1"/>
</dbReference>
<dbReference type="Proteomes" id="UP001527882">
    <property type="component" value="Unassembled WGS sequence"/>
</dbReference>
<dbReference type="SUPFAM" id="SSF56300">
    <property type="entry name" value="Metallo-dependent phosphatases"/>
    <property type="match status" value="1"/>
</dbReference>
<dbReference type="CDD" id="cd07383">
    <property type="entry name" value="MPP_Dcr2"/>
    <property type="match status" value="1"/>
</dbReference>